<dbReference type="Proteomes" id="UP001150569">
    <property type="component" value="Unassembled WGS sequence"/>
</dbReference>
<dbReference type="InterPro" id="IPR015019">
    <property type="entry name" value="LAMTOR3"/>
</dbReference>
<accession>A0A9W8DT23</accession>
<dbReference type="AlphaFoldDB" id="A0A9W8DT23"/>
<protein>
    <submittedName>
        <fullName evidence="1">Ragulator complex protein lamtor3</fullName>
    </submittedName>
</protein>
<dbReference type="GO" id="GO:0032006">
    <property type="term" value="P:regulation of TOR signaling"/>
    <property type="evidence" value="ECO:0007669"/>
    <property type="project" value="InterPro"/>
</dbReference>
<evidence type="ECO:0000313" key="1">
    <source>
        <dbReference type="EMBL" id="KAJ1917139.1"/>
    </source>
</evidence>
<dbReference type="Pfam" id="PF08923">
    <property type="entry name" value="MAPKK1_Int"/>
    <property type="match status" value="1"/>
</dbReference>
<comment type="caution">
    <text evidence="1">The sequence shown here is derived from an EMBL/GenBank/DDBJ whole genome shotgun (WGS) entry which is preliminary data.</text>
</comment>
<gene>
    <name evidence="1" type="primary">LAMTOR3_2</name>
    <name evidence="1" type="ORF">IWQ60_007875</name>
</gene>
<reference evidence="1" key="1">
    <citation type="submission" date="2022-07" db="EMBL/GenBank/DDBJ databases">
        <title>Phylogenomic reconstructions and comparative analyses of Kickxellomycotina fungi.</title>
        <authorList>
            <person name="Reynolds N.K."/>
            <person name="Stajich J.E."/>
            <person name="Barry K."/>
            <person name="Grigoriev I.V."/>
            <person name="Crous P."/>
            <person name="Smith M.E."/>
        </authorList>
    </citation>
    <scope>NUCLEOTIDE SEQUENCE</scope>
    <source>
        <strain evidence="1">RSA 861</strain>
    </source>
</reference>
<dbReference type="EMBL" id="JANBPT010000554">
    <property type="protein sequence ID" value="KAJ1917139.1"/>
    <property type="molecule type" value="Genomic_DNA"/>
</dbReference>
<organism evidence="1 2">
    <name type="scientific">Tieghemiomyces parasiticus</name>
    <dbReference type="NCBI Taxonomy" id="78921"/>
    <lineage>
        <taxon>Eukaryota</taxon>
        <taxon>Fungi</taxon>
        <taxon>Fungi incertae sedis</taxon>
        <taxon>Zoopagomycota</taxon>
        <taxon>Kickxellomycotina</taxon>
        <taxon>Dimargaritomycetes</taxon>
        <taxon>Dimargaritales</taxon>
        <taxon>Dimargaritaceae</taxon>
        <taxon>Tieghemiomyces</taxon>
    </lineage>
</organism>
<proteinExistence type="predicted"/>
<dbReference type="SUPFAM" id="SSF103196">
    <property type="entry name" value="Roadblock/LC7 domain"/>
    <property type="match status" value="1"/>
</dbReference>
<sequence>MPSTHAMATNVDQPDKPASAPLAKFIDTLFEQHPDLLGVLLTDAEGIPMLFQARENQPELACDPNVNTHLVQATDNLHHIGFCTPLATLSQGERFQYVHFNCQPIQCLLIAELDANLGRLLALKPQFEYRLQPVRTKVARLTSHSIASSGFQD</sequence>
<name>A0A9W8DT23_9FUNG</name>
<dbReference type="OrthoDB" id="343907at2759"/>
<dbReference type="Gene3D" id="3.30.450.30">
    <property type="entry name" value="Dynein light chain 2a, cytoplasmic"/>
    <property type="match status" value="1"/>
</dbReference>
<evidence type="ECO:0000313" key="2">
    <source>
        <dbReference type="Proteomes" id="UP001150569"/>
    </source>
</evidence>
<keyword evidence="2" id="KW-1185">Reference proteome</keyword>